<proteinExistence type="predicted"/>
<evidence type="ECO:0000313" key="2">
    <source>
        <dbReference type="Proteomes" id="UP000821866"/>
    </source>
</evidence>
<sequence>MLVDDTIHHPPICSSYYLVPFALLPPSVCVTDVSEAGTSWPCRDSFAPDQRYDRRFRRGLALWRREVSAQQAAPLRLGRRPFTVESYQQWFSERTLPVFYNCGVEDHIARYCNYRQPLREKQFSGYA</sequence>
<dbReference type="EMBL" id="JABSTU010000004">
    <property type="protein sequence ID" value="KAH8033806.1"/>
    <property type="molecule type" value="Genomic_DNA"/>
</dbReference>
<dbReference type="Proteomes" id="UP000821866">
    <property type="component" value="Chromosome 2"/>
</dbReference>
<organism evidence="1 2">
    <name type="scientific">Rhipicephalus microplus</name>
    <name type="common">Cattle tick</name>
    <name type="synonym">Boophilus microplus</name>
    <dbReference type="NCBI Taxonomy" id="6941"/>
    <lineage>
        <taxon>Eukaryota</taxon>
        <taxon>Metazoa</taxon>
        <taxon>Ecdysozoa</taxon>
        <taxon>Arthropoda</taxon>
        <taxon>Chelicerata</taxon>
        <taxon>Arachnida</taxon>
        <taxon>Acari</taxon>
        <taxon>Parasitiformes</taxon>
        <taxon>Ixodida</taxon>
        <taxon>Ixodoidea</taxon>
        <taxon>Ixodidae</taxon>
        <taxon>Rhipicephalinae</taxon>
        <taxon>Rhipicephalus</taxon>
        <taxon>Boophilus</taxon>
    </lineage>
</organism>
<protein>
    <submittedName>
        <fullName evidence="1">Uncharacterized protein</fullName>
    </submittedName>
</protein>
<reference evidence="1" key="2">
    <citation type="submission" date="2021-09" db="EMBL/GenBank/DDBJ databases">
        <authorList>
            <person name="Jia N."/>
            <person name="Wang J."/>
            <person name="Shi W."/>
            <person name="Du L."/>
            <person name="Sun Y."/>
            <person name="Zhan W."/>
            <person name="Jiang J."/>
            <person name="Wang Q."/>
            <person name="Zhang B."/>
            <person name="Ji P."/>
            <person name="Sakyi L.B."/>
            <person name="Cui X."/>
            <person name="Yuan T."/>
            <person name="Jiang B."/>
            <person name="Yang W."/>
            <person name="Lam T.T.-Y."/>
            <person name="Chang Q."/>
            <person name="Ding S."/>
            <person name="Wang X."/>
            <person name="Zhu J."/>
            <person name="Ruan X."/>
            <person name="Zhao L."/>
            <person name="Wei J."/>
            <person name="Que T."/>
            <person name="Du C."/>
            <person name="Cheng J."/>
            <person name="Dai P."/>
            <person name="Han X."/>
            <person name="Huang E."/>
            <person name="Gao Y."/>
            <person name="Liu J."/>
            <person name="Shao H."/>
            <person name="Ye R."/>
            <person name="Li L."/>
            <person name="Wei W."/>
            <person name="Wang X."/>
            <person name="Wang C."/>
            <person name="Huo Q."/>
            <person name="Li W."/>
            <person name="Guo W."/>
            <person name="Chen H."/>
            <person name="Chen S."/>
            <person name="Zhou L."/>
            <person name="Zhou L."/>
            <person name="Ni X."/>
            <person name="Tian J."/>
            <person name="Zhou Y."/>
            <person name="Sheng Y."/>
            <person name="Liu T."/>
            <person name="Pan Y."/>
            <person name="Xia L."/>
            <person name="Li J."/>
            <person name="Zhao F."/>
            <person name="Cao W."/>
        </authorList>
    </citation>
    <scope>NUCLEOTIDE SEQUENCE</scope>
    <source>
        <strain evidence="1">Rmic-2018</strain>
        <tissue evidence="1">Larvae</tissue>
    </source>
</reference>
<comment type="caution">
    <text evidence="1">The sequence shown here is derived from an EMBL/GenBank/DDBJ whole genome shotgun (WGS) entry which is preliminary data.</text>
</comment>
<name>A0A9J6EHE6_RHIMP</name>
<reference evidence="1" key="1">
    <citation type="journal article" date="2020" name="Cell">
        <title>Large-Scale Comparative Analyses of Tick Genomes Elucidate Their Genetic Diversity and Vector Capacities.</title>
        <authorList>
            <consortium name="Tick Genome and Microbiome Consortium (TIGMIC)"/>
            <person name="Jia N."/>
            <person name="Wang J."/>
            <person name="Shi W."/>
            <person name="Du L."/>
            <person name="Sun Y."/>
            <person name="Zhan W."/>
            <person name="Jiang J.F."/>
            <person name="Wang Q."/>
            <person name="Zhang B."/>
            <person name="Ji P."/>
            <person name="Bell-Sakyi L."/>
            <person name="Cui X.M."/>
            <person name="Yuan T.T."/>
            <person name="Jiang B.G."/>
            <person name="Yang W.F."/>
            <person name="Lam T.T."/>
            <person name="Chang Q.C."/>
            <person name="Ding S.J."/>
            <person name="Wang X.J."/>
            <person name="Zhu J.G."/>
            <person name="Ruan X.D."/>
            <person name="Zhao L."/>
            <person name="Wei J.T."/>
            <person name="Ye R.Z."/>
            <person name="Que T.C."/>
            <person name="Du C.H."/>
            <person name="Zhou Y.H."/>
            <person name="Cheng J.X."/>
            <person name="Dai P.F."/>
            <person name="Guo W.B."/>
            <person name="Han X.H."/>
            <person name="Huang E.J."/>
            <person name="Li L.F."/>
            <person name="Wei W."/>
            <person name="Gao Y.C."/>
            <person name="Liu J.Z."/>
            <person name="Shao H.Z."/>
            <person name="Wang X."/>
            <person name="Wang C.C."/>
            <person name="Yang T.C."/>
            <person name="Huo Q.B."/>
            <person name="Li W."/>
            <person name="Chen H.Y."/>
            <person name="Chen S.E."/>
            <person name="Zhou L.G."/>
            <person name="Ni X.B."/>
            <person name="Tian J.H."/>
            <person name="Sheng Y."/>
            <person name="Liu T."/>
            <person name="Pan Y.S."/>
            <person name="Xia L.Y."/>
            <person name="Li J."/>
            <person name="Zhao F."/>
            <person name="Cao W.C."/>
        </authorList>
    </citation>
    <scope>NUCLEOTIDE SEQUENCE</scope>
    <source>
        <strain evidence="1">Rmic-2018</strain>
    </source>
</reference>
<dbReference type="AlphaFoldDB" id="A0A9J6EHE6"/>
<accession>A0A9J6EHE6</accession>
<keyword evidence="2" id="KW-1185">Reference proteome</keyword>
<evidence type="ECO:0000313" key="1">
    <source>
        <dbReference type="EMBL" id="KAH8033806.1"/>
    </source>
</evidence>
<gene>
    <name evidence="1" type="ORF">HPB51_016261</name>
</gene>